<name>A0A377XQ04_KLEPN</name>
<keyword evidence="1" id="KW-0378">Hydrolase</keyword>
<dbReference type="AlphaFoldDB" id="A0A377XQ04"/>
<sequence length="52" mass="5870">MNKFAPLHPKVSTLLHGADYNPEQWENDPDIIDKDIAMMQQAKMQCDVGGNI</sequence>
<protein>
    <submittedName>
        <fullName evidence="1">Beta-galactosidase</fullName>
        <ecNumber evidence="1">3.2.1.23</ecNumber>
    </submittedName>
</protein>
<keyword evidence="1" id="KW-0326">Glycosidase</keyword>
<evidence type="ECO:0000313" key="2">
    <source>
        <dbReference type="Proteomes" id="UP000254340"/>
    </source>
</evidence>
<dbReference type="EC" id="3.2.1.23" evidence="1"/>
<evidence type="ECO:0000313" key="1">
    <source>
        <dbReference type="EMBL" id="STT84275.1"/>
    </source>
</evidence>
<gene>
    <name evidence="1" type="primary">bglY_3</name>
    <name evidence="1" type="ORF">NCTC5047_05314</name>
</gene>
<proteinExistence type="predicted"/>
<organism evidence="1 2">
    <name type="scientific">Klebsiella pneumoniae</name>
    <dbReference type="NCBI Taxonomy" id="573"/>
    <lineage>
        <taxon>Bacteria</taxon>
        <taxon>Pseudomonadati</taxon>
        <taxon>Pseudomonadota</taxon>
        <taxon>Gammaproteobacteria</taxon>
        <taxon>Enterobacterales</taxon>
        <taxon>Enterobacteriaceae</taxon>
        <taxon>Klebsiella/Raoultella group</taxon>
        <taxon>Klebsiella</taxon>
        <taxon>Klebsiella pneumoniae complex</taxon>
    </lineage>
</organism>
<accession>A0A377XQ04</accession>
<reference evidence="1 2" key="1">
    <citation type="submission" date="2018-06" db="EMBL/GenBank/DDBJ databases">
        <authorList>
            <consortium name="Pathogen Informatics"/>
            <person name="Doyle S."/>
        </authorList>
    </citation>
    <scope>NUCLEOTIDE SEQUENCE [LARGE SCALE GENOMIC DNA]</scope>
    <source>
        <strain evidence="1 2">NCTC5047</strain>
    </source>
</reference>
<dbReference type="Gene3D" id="3.20.20.80">
    <property type="entry name" value="Glycosidases"/>
    <property type="match status" value="1"/>
</dbReference>
<dbReference type="GO" id="GO:0004565">
    <property type="term" value="F:beta-galactosidase activity"/>
    <property type="evidence" value="ECO:0007669"/>
    <property type="project" value="UniProtKB-EC"/>
</dbReference>
<dbReference type="Proteomes" id="UP000254340">
    <property type="component" value="Unassembled WGS sequence"/>
</dbReference>
<dbReference type="EMBL" id="UGLH01000006">
    <property type="protein sequence ID" value="STT84275.1"/>
    <property type="molecule type" value="Genomic_DNA"/>
</dbReference>